<evidence type="ECO:0000313" key="1">
    <source>
        <dbReference type="EMBL" id="SMB92701.1"/>
    </source>
</evidence>
<proteinExistence type="predicted"/>
<accession>A0A1W1VI23</accession>
<sequence>MALGTYEAQLTGPSIGGASRWCFTVVPERTALKLSRAQQVTNSTQGTWVLGKTDANAWALIRLQGGQEAQREVLADGSAPGSYALSDGGVAALYEVEGSTDFSYSFSYAMTHIRANGAQTGQVFARQAPSRR</sequence>
<protein>
    <submittedName>
        <fullName evidence="1">Uncharacterized protein</fullName>
    </submittedName>
</protein>
<name>A0A1W1VI23_9DEIO</name>
<evidence type="ECO:0000313" key="2">
    <source>
        <dbReference type="Proteomes" id="UP000192582"/>
    </source>
</evidence>
<dbReference type="Proteomes" id="UP000192582">
    <property type="component" value="Unassembled WGS sequence"/>
</dbReference>
<dbReference type="EMBL" id="FWWU01000009">
    <property type="protein sequence ID" value="SMB92701.1"/>
    <property type="molecule type" value="Genomic_DNA"/>
</dbReference>
<reference evidence="1 2" key="1">
    <citation type="submission" date="2017-04" db="EMBL/GenBank/DDBJ databases">
        <authorList>
            <person name="Afonso C.L."/>
            <person name="Miller P.J."/>
            <person name="Scott M.A."/>
            <person name="Spackman E."/>
            <person name="Goraichik I."/>
            <person name="Dimitrov K.M."/>
            <person name="Suarez D.L."/>
            <person name="Swayne D.E."/>
        </authorList>
    </citation>
    <scope>NUCLEOTIDE SEQUENCE [LARGE SCALE GENOMIC DNA]</scope>
    <source>
        <strain evidence="1 2">KR-140</strain>
    </source>
</reference>
<organism evidence="1 2">
    <name type="scientific">Deinococcus hopiensis KR-140</name>
    <dbReference type="NCBI Taxonomy" id="695939"/>
    <lineage>
        <taxon>Bacteria</taxon>
        <taxon>Thermotogati</taxon>
        <taxon>Deinococcota</taxon>
        <taxon>Deinococci</taxon>
        <taxon>Deinococcales</taxon>
        <taxon>Deinococcaceae</taxon>
        <taxon>Deinococcus</taxon>
    </lineage>
</organism>
<dbReference type="RefSeq" id="WP_084049110.1">
    <property type="nucleotide sequence ID" value="NZ_FWWU01000009.1"/>
</dbReference>
<gene>
    <name evidence="1" type="ORF">SAMN00790413_01691</name>
</gene>
<keyword evidence="2" id="KW-1185">Reference proteome</keyword>
<dbReference type="AlphaFoldDB" id="A0A1W1VI23"/>